<feature type="domain" description="J" evidence="2">
    <location>
        <begin position="97"/>
        <end position="167"/>
    </location>
</feature>
<dbReference type="SMART" id="SM00271">
    <property type="entry name" value="DnaJ"/>
    <property type="match status" value="1"/>
</dbReference>
<dbReference type="GO" id="GO:0005829">
    <property type="term" value="C:cytosol"/>
    <property type="evidence" value="ECO:0007669"/>
    <property type="project" value="TreeGrafter"/>
</dbReference>
<dbReference type="OrthoDB" id="442087at2759"/>
<keyword evidence="4" id="KW-1185">Reference proteome</keyword>
<sequence length="312" mass="35368">MARNSVAVFDPALARQQSQAELREKAAPKKVHEVNKIGSQSFEVSEDTKTKMAAALSKEAEKISKMMDERRRRDPTFKPDAIDFDRRTMKHFNKYADYYEHLGIDRFASTHELKEAYRKLALSLHPDKQLGASEVQRVAAKERYHQVQVAYDILTEPATRQAYDQARLKVEAQYEAGVVVADDEATKPPPSCMDVLVSLEELFSGGRKVVRFNRQLFEGTKWAKRTDDTFKLDLRPGELEGATYWFKNEGHVSTGGKADLVFVLAQEPHALWERVGNDLWRRTPAAGDEADEAGVIDASSTVFFTQQVSVHF</sequence>
<evidence type="ECO:0000313" key="4">
    <source>
        <dbReference type="Proteomes" id="UP000037460"/>
    </source>
</evidence>
<name>A0A0M0K9B7_9EUKA</name>
<dbReference type="GO" id="GO:0006457">
    <property type="term" value="P:protein folding"/>
    <property type="evidence" value="ECO:0007669"/>
    <property type="project" value="InterPro"/>
</dbReference>
<dbReference type="PROSITE" id="PS50076">
    <property type="entry name" value="DNAJ_2"/>
    <property type="match status" value="1"/>
</dbReference>
<keyword evidence="1" id="KW-0143">Chaperone</keyword>
<dbReference type="Gene3D" id="1.10.287.110">
    <property type="entry name" value="DnaJ domain"/>
    <property type="match status" value="1"/>
</dbReference>
<dbReference type="CDD" id="cd06257">
    <property type="entry name" value="DnaJ"/>
    <property type="match status" value="1"/>
</dbReference>
<dbReference type="Gene3D" id="2.60.260.20">
    <property type="entry name" value="Urease metallochaperone UreE, N-terminal domain"/>
    <property type="match status" value="1"/>
</dbReference>
<protein>
    <submittedName>
        <fullName evidence="3">Heat shock protein</fullName>
    </submittedName>
</protein>
<dbReference type="AlphaFoldDB" id="A0A0M0K9B7"/>
<evidence type="ECO:0000259" key="2">
    <source>
        <dbReference type="PROSITE" id="PS50076"/>
    </source>
</evidence>
<dbReference type="PANTHER" id="PTHR24078">
    <property type="entry name" value="DNAJ HOMOLOG SUBFAMILY C MEMBER"/>
    <property type="match status" value="1"/>
</dbReference>
<dbReference type="InterPro" id="IPR001623">
    <property type="entry name" value="DnaJ_domain"/>
</dbReference>
<dbReference type="PRINTS" id="PR00625">
    <property type="entry name" value="JDOMAIN"/>
</dbReference>
<gene>
    <name evidence="3" type="ORF">Ctob_014725</name>
</gene>
<dbReference type="GO" id="GO:0051087">
    <property type="term" value="F:protein-folding chaperone binding"/>
    <property type="evidence" value="ECO:0007669"/>
    <property type="project" value="TreeGrafter"/>
</dbReference>
<comment type="caution">
    <text evidence="3">The sequence shown here is derived from an EMBL/GenBank/DDBJ whole genome shotgun (WGS) entry which is preliminary data.</text>
</comment>
<dbReference type="SUPFAM" id="SSF46565">
    <property type="entry name" value="Chaperone J-domain"/>
    <property type="match status" value="1"/>
</dbReference>
<organism evidence="3 4">
    <name type="scientific">Chrysochromulina tobinii</name>
    <dbReference type="NCBI Taxonomy" id="1460289"/>
    <lineage>
        <taxon>Eukaryota</taxon>
        <taxon>Haptista</taxon>
        <taxon>Haptophyta</taxon>
        <taxon>Prymnesiophyceae</taxon>
        <taxon>Prymnesiales</taxon>
        <taxon>Chrysochromulinaceae</taxon>
        <taxon>Chrysochromulina</taxon>
    </lineage>
</organism>
<proteinExistence type="predicted"/>
<dbReference type="SUPFAM" id="SSF49493">
    <property type="entry name" value="HSP40/DnaJ peptide-binding domain"/>
    <property type="match status" value="1"/>
</dbReference>
<dbReference type="EMBL" id="JWZX01000950">
    <property type="protein sequence ID" value="KOO35202.1"/>
    <property type="molecule type" value="Genomic_DNA"/>
</dbReference>
<dbReference type="InterPro" id="IPR051339">
    <property type="entry name" value="DnaJ_subfamily_B"/>
</dbReference>
<keyword evidence="3" id="KW-0346">Stress response</keyword>
<dbReference type="InterPro" id="IPR002939">
    <property type="entry name" value="DnaJ_C"/>
</dbReference>
<dbReference type="Pfam" id="PF00226">
    <property type="entry name" value="DnaJ"/>
    <property type="match status" value="1"/>
</dbReference>
<evidence type="ECO:0000313" key="3">
    <source>
        <dbReference type="EMBL" id="KOO35202.1"/>
    </source>
</evidence>
<dbReference type="PANTHER" id="PTHR24078:SF553">
    <property type="entry name" value="DNAJ HOMOLOG SUBFAMILY B MEMBER 5"/>
    <property type="match status" value="1"/>
</dbReference>
<dbReference type="GO" id="GO:0051082">
    <property type="term" value="F:unfolded protein binding"/>
    <property type="evidence" value="ECO:0007669"/>
    <property type="project" value="InterPro"/>
</dbReference>
<evidence type="ECO:0000256" key="1">
    <source>
        <dbReference type="ARBA" id="ARBA00023186"/>
    </source>
</evidence>
<dbReference type="InterPro" id="IPR008971">
    <property type="entry name" value="HSP40/DnaJ_pept-bd"/>
</dbReference>
<accession>A0A0M0K9B7</accession>
<dbReference type="Pfam" id="PF01556">
    <property type="entry name" value="DnaJ_C"/>
    <property type="match status" value="1"/>
</dbReference>
<dbReference type="Proteomes" id="UP000037460">
    <property type="component" value="Unassembled WGS sequence"/>
</dbReference>
<dbReference type="InterPro" id="IPR036869">
    <property type="entry name" value="J_dom_sf"/>
</dbReference>
<reference evidence="4" key="1">
    <citation type="journal article" date="2015" name="PLoS Genet.">
        <title>Genome Sequence and Transcriptome Analyses of Chrysochromulina tobin: Metabolic Tools for Enhanced Algal Fitness in the Prominent Order Prymnesiales (Haptophyceae).</title>
        <authorList>
            <person name="Hovde B.T."/>
            <person name="Deodato C.R."/>
            <person name="Hunsperger H.M."/>
            <person name="Ryken S.A."/>
            <person name="Yost W."/>
            <person name="Jha R.K."/>
            <person name="Patterson J."/>
            <person name="Monnat R.J. Jr."/>
            <person name="Barlow S.B."/>
            <person name="Starkenburg S.R."/>
            <person name="Cattolico R.A."/>
        </authorList>
    </citation>
    <scope>NUCLEOTIDE SEQUENCE</scope>
    <source>
        <strain evidence="4">CCMP291</strain>
    </source>
</reference>